<organism evidence="1 2">
    <name type="scientific">Microbacterium immunditiarum</name>
    <dbReference type="NCBI Taxonomy" id="337480"/>
    <lineage>
        <taxon>Bacteria</taxon>
        <taxon>Bacillati</taxon>
        <taxon>Actinomycetota</taxon>
        <taxon>Actinomycetes</taxon>
        <taxon>Micrococcales</taxon>
        <taxon>Microbacteriaceae</taxon>
        <taxon>Microbacterium</taxon>
    </lineage>
</organism>
<proteinExistence type="predicted"/>
<dbReference type="InterPro" id="IPR011008">
    <property type="entry name" value="Dimeric_a/b-barrel"/>
</dbReference>
<gene>
    <name evidence="1" type="ORF">BJ991_000822</name>
</gene>
<dbReference type="AlphaFoldDB" id="A0A7Y9GLT5"/>
<sequence length="111" mass="12560">MATSLFIVHTNPVEGRESEFEDWYTNRHLADVVAIPGFVRARRYRLADAQFAPLADFRYAAVYEIDGDPADAMRALRHALKAGLEVSSSMAQPVYATVYEPITEWVTEQHT</sequence>
<evidence type="ECO:0008006" key="3">
    <source>
        <dbReference type="Google" id="ProtNLM"/>
    </source>
</evidence>
<dbReference type="RefSeq" id="WP_179487699.1">
    <property type="nucleotide sequence ID" value="NZ_JACCBV010000001.1"/>
</dbReference>
<protein>
    <recommendedName>
        <fullName evidence="3">EthD domain-containing protein</fullName>
    </recommendedName>
</protein>
<reference evidence="1 2" key="1">
    <citation type="submission" date="2020-07" db="EMBL/GenBank/DDBJ databases">
        <title>Sequencing the genomes of 1000 actinobacteria strains.</title>
        <authorList>
            <person name="Klenk H.-P."/>
        </authorList>
    </citation>
    <scope>NUCLEOTIDE SEQUENCE [LARGE SCALE GENOMIC DNA]</scope>
    <source>
        <strain evidence="1 2">DSM 24662</strain>
    </source>
</reference>
<dbReference type="EMBL" id="JACCBV010000001">
    <property type="protein sequence ID" value="NYE18794.1"/>
    <property type="molecule type" value="Genomic_DNA"/>
</dbReference>
<dbReference type="Proteomes" id="UP000576969">
    <property type="component" value="Unassembled WGS sequence"/>
</dbReference>
<evidence type="ECO:0000313" key="1">
    <source>
        <dbReference type="EMBL" id="NYE18794.1"/>
    </source>
</evidence>
<keyword evidence="2" id="KW-1185">Reference proteome</keyword>
<comment type="caution">
    <text evidence="1">The sequence shown here is derived from an EMBL/GenBank/DDBJ whole genome shotgun (WGS) entry which is preliminary data.</text>
</comment>
<evidence type="ECO:0000313" key="2">
    <source>
        <dbReference type="Proteomes" id="UP000576969"/>
    </source>
</evidence>
<dbReference type="Gene3D" id="3.30.70.100">
    <property type="match status" value="1"/>
</dbReference>
<accession>A0A7Y9GLT5</accession>
<dbReference type="SUPFAM" id="SSF54909">
    <property type="entry name" value="Dimeric alpha+beta barrel"/>
    <property type="match status" value="1"/>
</dbReference>
<name>A0A7Y9GLT5_9MICO</name>